<dbReference type="PANTHER" id="PTHR48105">
    <property type="entry name" value="THIOREDOXIN REDUCTASE 1-RELATED-RELATED"/>
    <property type="match status" value="1"/>
</dbReference>
<keyword evidence="2" id="KW-0274">FAD</keyword>
<protein>
    <recommendedName>
        <fullName evidence="6">FAD/NAD(P)-binding domain-containing protein</fullName>
    </recommendedName>
</protein>
<evidence type="ECO:0000256" key="1">
    <source>
        <dbReference type="ARBA" id="ARBA00022630"/>
    </source>
</evidence>
<dbReference type="SUPFAM" id="SSF51905">
    <property type="entry name" value="FAD/NAD(P)-binding domain"/>
    <property type="match status" value="1"/>
</dbReference>
<evidence type="ECO:0000313" key="7">
    <source>
        <dbReference type="EMBL" id="RJO59973.1"/>
    </source>
</evidence>
<reference evidence="7 8" key="1">
    <citation type="journal article" date="2017" name="ISME J.">
        <title>Energy and carbon metabolisms in a deep terrestrial subsurface fluid microbial community.</title>
        <authorList>
            <person name="Momper L."/>
            <person name="Jungbluth S.P."/>
            <person name="Lee M.D."/>
            <person name="Amend J.P."/>
        </authorList>
    </citation>
    <scope>NUCLEOTIDE SEQUENCE [LARGE SCALE GENOMIC DNA]</scope>
    <source>
        <strain evidence="7">SURF_29</strain>
    </source>
</reference>
<proteinExistence type="predicted"/>
<dbReference type="GO" id="GO:0016668">
    <property type="term" value="F:oxidoreductase activity, acting on a sulfur group of donors, NAD(P) as acceptor"/>
    <property type="evidence" value="ECO:0007669"/>
    <property type="project" value="UniProtKB-ARBA"/>
</dbReference>
<dbReference type="InterPro" id="IPR036188">
    <property type="entry name" value="FAD/NAD-bd_sf"/>
</dbReference>
<feature type="domain" description="FAD/NAD(P)-binding" evidence="6">
    <location>
        <begin position="2"/>
        <end position="285"/>
    </location>
</feature>
<name>A0A419DA51_9BACT</name>
<dbReference type="Pfam" id="PF07992">
    <property type="entry name" value="Pyr_redox_2"/>
    <property type="match status" value="1"/>
</dbReference>
<keyword evidence="3" id="KW-0560">Oxidoreductase</keyword>
<dbReference type="Proteomes" id="UP000285655">
    <property type="component" value="Unassembled WGS sequence"/>
</dbReference>
<sequence>MYDLIIIGTGPAGLSASIYAARYKINSITIGKLHGGTVTEAHLVENYPGVGEVTGIELGQKMIDQAKRLGAEIVDGSVQKIVKNNGNFTVHTSENKYKTKRILLAMGAERRKLEIKGEDEFIGKGVAYCSTCDGPFFRNKTVVVVGGGNAAVTSAIYMGDIAEKVYLIYRGDELKAEPAWIEKLNVNKKIETIYNANIEEITGNGRVEKVKLDTGKPLEADGVFVEIGSTPNKALITDLGLETDEKGYIKVDSQKKTSAQGVWAAGDITAGNFKFRQVVTAVGEGALAVYSVYLDTKK</sequence>
<dbReference type="EMBL" id="QZJW01000055">
    <property type="protein sequence ID" value="RJO59973.1"/>
    <property type="molecule type" value="Genomic_DNA"/>
</dbReference>
<evidence type="ECO:0000313" key="8">
    <source>
        <dbReference type="Proteomes" id="UP000285655"/>
    </source>
</evidence>
<dbReference type="InterPro" id="IPR050097">
    <property type="entry name" value="Ferredoxin-NADP_redctase_2"/>
</dbReference>
<dbReference type="Gene3D" id="3.50.50.60">
    <property type="entry name" value="FAD/NAD(P)-binding domain"/>
    <property type="match status" value="2"/>
</dbReference>
<keyword evidence="1" id="KW-0285">Flavoprotein</keyword>
<organism evidence="7 8">
    <name type="scientific">candidate division WS5 bacterium</name>
    <dbReference type="NCBI Taxonomy" id="2093353"/>
    <lineage>
        <taxon>Bacteria</taxon>
        <taxon>candidate division WS5</taxon>
    </lineage>
</organism>
<evidence type="ECO:0000256" key="3">
    <source>
        <dbReference type="ARBA" id="ARBA00023002"/>
    </source>
</evidence>
<evidence type="ECO:0000256" key="4">
    <source>
        <dbReference type="ARBA" id="ARBA00023157"/>
    </source>
</evidence>
<evidence type="ECO:0000256" key="2">
    <source>
        <dbReference type="ARBA" id="ARBA00022827"/>
    </source>
</evidence>
<dbReference type="InterPro" id="IPR023753">
    <property type="entry name" value="FAD/NAD-binding_dom"/>
</dbReference>
<gene>
    <name evidence="7" type="ORF">C4544_06405</name>
</gene>
<dbReference type="InterPro" id="IPR008255">
    <property type="entry name" value="Pyr_nucl-diS_OxRdtase_2_AS"/>
</dbReference>
<dbReference type="PROSITE" id="PS00573">
    <property type="entry name" value="PYRIDINE_REDOX_2"/>
    <property type="match status" value="1"/>
</dbReference>
<comment type="caution">
    <text evidence="7">The sequence shown here is derived from an EMBL/GenBank/DDBJ whole genome shotgun (WGS) entry which is preliminary data.</text>
</comment>
<dbReference type="PRINTS" id="PR00368">
    <property type="entry name" value="FADPNR"/>
</dbReference>
<keyword evidence="5" id="KW-0676">Redox-active center</keyword>
<dbReference type="AlphaFoldDB" id="A0A419DA51"/>
<evidence type="ECO:0000259" key="6">
    <source>
        <dbReference type="Pfam" id="PF07992"/>
    </source>
</evidence>
<evidence type="ECO:0000256" key="5">
    <source>
        <dbReference type="ARBA" id="ARBA00023284"/>
    </source>
</evidence>
<dbReference type="PRINTS" id="PR00469">
    <property type="entry name" value="PNDRDTASEII"/>
</dbReference>
<accession>A0A419DA51</accession>
<keyword evidence="4" id="KW-1015">Disulfide bond</keyword>